<evidence type="ECO:0000256" key="2">
    <source>
        <dbReference type="ARBA" id="ARBA00022741"/>
    </source>
</evidence>
<dbReference type="NCBIfam" id="NF000355">
    <property type="entry name" value="ribo_prot_ABC_F"/>
    <property type="match status" value="1"/>
</dbReference>
<comment type="caution">
    <text evidence="6">The sequence shown here is derived from an EMBL/GenBank/DDBJ whole genome shotgun (WGS) entry which is preliminary data.</text>
</comment>
<dbReference type="InterPro" id="IPR027417">
    <property type="entry name" value="P-loop_NTPase"/>
</dbReference>
<dbReference type="FunFam" id="3.40.50.300:FF:000309">
    <property type="entry name" value="ABC transporter ATP-binding protein"/>
    <property type="match status" value="1"/>
</dbReference>
<evidence type="ECO:0000313" key="7">
    <source>
        <dbReference type="Proteomes" id="UP000581688"/>
    </source>
</evidence>
<dbReference type="PANTHER" id="PTHR42855">
    <property type="entry name" value="ABC TRANSPORTER ATP-BINDING SUBUNIT"/>
    <property type="match status" value="1"/>
</dbReference>
<dbReference type="Proteomes" id="UP000581688">
    <property type="component" value="Unassembled WGS sequence"/>
</dbReference>
<protein>
    <submittedName>
        <fullName evidence="6">ATPase subunit of ABC transporter with duplicated ATPase domains</fullName>
    </submittedName>
</protein>
<dbReference type="InterPro" id="IPR032781">
    <property type="entry name" value="ABC_tran_Xtn"/>
</dbReference>
<feature type="coiled-coil region" evidence="4">
    <location>
        <begin position="248"/>
        <end position="320"/>
    </location>
</feature>
<dbReference type="EMBL" id="JACHGH010000007">
    <property type="protein sequence ID" value="MBB6454118.1"/>
    <property type="molecule type" value="Genomic_DNA"/>
</dbReference>
<dbReference type="InterPro" id="IPR051309">
    <property type="entry name" value="ABCF_ATPase"/>
</dbReference>
<dbReference type="PROSITE" id="PS00211">
    <property type="entry name" value="ABC_TRANSPORTER_1"/>
    <property type="match status" value="1"/>
</dbReference>
<keyword evidence="1" id="KW-0677">Repeat</keyword>
<dbReference type="InterPro" id="IPR003439">
    <property type="entry name" value="ABC_transporter-like_ATP-bd"/>
</dbReference>
<dbReference type="SUPFAM" id="SSF52540">
    <property type="entry name" value="P-loop containing nucleoside triphosphate hydrolases"/>
    <property type="match status" value="2"/>
</dbReference>
<gene>
    <name evidence="6" type="ORF">HNQ94_002569</name>
</gene>
<feature type="domain" description="ABC transporter" evidence="5">
    <location>
        <begin position="4"/>
        <end position="260"/>
    </location>
</feature>
<dbReference type="PROSITE" id="PS50893">
    <property type="entry name" value="ABC_TRANSPORTER_2"/>
    <property type="match status" value="2"/>
</dbReference>
<evidence type="ECO:0000256" key="4">
    <source>
        <dbReference type="SAM" id="Coils"/>
    </source>
</evidence>
<keyword evidence="4" id="KW-0175">Coiled coil</keyword>
<dbReference type="RefSeq" id="WP_174496784.1">
    <property type="nucleotide sequence ID" value="NZ_CADDWK010000009.1"/>
</dbReference>
<proteinExistence type="predicted"/>
<keyword evidence="2" id="KW-0547">Nucleotide-binding</keyword>
<dbReference type="SMART" id="SM00382">
    <property type="entry name" value="AAA"/>
    <property type="match status" value="2"/>
</dbReference>
<accession>A0A841Q6T8</accession>
<feature type="domain" description="ABC transporter" evidence="5">
    <location>
        <begin position="346"/>
        <end position="558"/>
    </location>
</feature>
<dbReference type="InterPro" id="IPR003593">
    <property type="entry name" value="AAA+_ATPase"/>
</dbReference>
<reference evidence="6 7" key="1">
    <citation type="submission" date="2020-08" db="EMBL/GenBank/DDBJ databases">
        <title>Genomic Encyclopedia of Type Strains, Phase IV (KMG-IV): sequencing the most valuable type-strain genomes for metagenomic binning, comparative biology and taxonomic classification.</title>
        <authorList>
            <person name="Goeker M."/>
        </authorList>
    </citation>
    <scope>NUCLEOTIDE SEQUENCE [LARGE SCALE GENOMIC DNA]</scope>
    <source>
        <strain evidence="6 7">DSM 19612</strain>
    </source>
</reference>
<dbReference type="GO" id="GO:0016887">
    <property type="term" value="F:ATP hydrolysis activity"/>
    <property type="evidence" value="ECO:0007669"/>
    <property type="project" value="InterPro"/>
</dbReference>
<dbReference type="FunFam" id="3.40.50.300:FF:000011">
    <property type="entry name" value="Putative ABC transporter ATP-binding component"/>
    <property type="match status" value="1"/>
</dbReference>
<organism evidence="6 7">
    <name type="scientific">Salirhabdus euzebyi</name>
    <dbReference type="NCBI Taxonomy" id="394506"/>
    <lineage>
        <taxon>Bacteria</taxon>
        <taxon>Bacillati</taxon>
        <taxon>Bacillota</taxon>
        <taxon>Bacilli</taxon>
        <taxon>Bacillales</taxon>
        <taxon>Bacillaceae</taxon>
        <taxon>Salirhabdus</taxon>
    </lineage>
</organism>
<evidence type="ECO:0000256" key="1">
    <source>
        <dbReference type="ARBA" id="ARBA00022737"/>
    </source>
</evidence>
<evidence type="ECO:0000313" key="6">
    <source>
        <dbReference type="EMBL" id="MBB6454118.1"/>
    </source>
</evidence>
<dbReference type="Pfam" id="PF00005">
    <property type="entry name" value="ABC_tran"/>
    <property type="match status" value="2"/>
</dbReference>
<sequence>MYILKTKNLRKEVNGETLFENVSIEIKKGEHVALYGRNGVGKTTLIKGLLGRLSFEHGDIHVEVPKEEWGLLEQSPDVSKRMTTKEFILNVFPSWFELKEKVEYYQNKLHENDSNREEVWKLYEKNFEKFLELGGYDIELVGERALLQTGIDSTVWDVPFHQLSGGQKTKVQMAKLLIKEPKFILMDEPTNHLDKETMEWLEGWLNNYDGAVLFVSHDRYFLDKTAHSIYELTTQGCKLYPGGYTSFKEQKEIEYKTQEKNYQKYKKKKQELEATIRRYQQWFQKAHTAAGTDDFLRAKANKNVSRFKAKESELDRLEKEGAKKPKQDKGLNMTLNSSGFSARTLLQIQDLSFSYKEKELFGDVSFSINREDRIAVIGPNGVGKSTLLKLLINRMDPKEGVIKRNPQTRIGYFDQELAVLNKEETLLESLLSLPEMTQTEARTILGSFMFKRDAVFKKIADLSMGEKCRAAFLKLYFSEANLLVLDEPTNYLDIDTRETVEDVLQSYPGAIICVSHDRYFIKKVANRILFIDGKQIVDYRGSYPDFVDHLKNKVDSGKKQWMKNEREKLEFRLVELMTMDESSILEHSTYWDEIKETKLRIEQLKE</sequence>
<evidence type="ECO:0000259" key="5">
    <source>
        <dbReference type="PROSITE" id="PS50893"/>
    </source>
</evidence>
<evidence type="ECO:0000256" key="3">
    <source>
        <dbReference type="ARBA" id="ARBA00022840"/>
    </source>
</evidence>
<dbReference type="GO" id="GO:0003676">
    <property type="term" value="F:nucleic acid binding"/>
    <property type="evidence" value="ECO:0007669"/>
    <property type="project" value="UniProtKB-ARBA"/>
</dbReference>
<keyword evidence="3" id="KW-0067">ATP-binding</keyword>
<dbReference type="CDD" id="cd03221">
    <property type="entry name" value="ABCF_EF-3"/>
    <property type="match status" value="2"/>
</dbReference>
<dbReference type="Gene3D" id="3.40.50.300">
    <property type="entry name" value="P-loop containing nucleotide triphosphate hydrolases"/>
    <property type="match status" value="2"/>
</dbReference>
<dbReference type="InterPro" id="IPR017871">
    <property type="entry name" value="ABC_transporter-like_CS"/>
</dbReference>
<keyword evidence="7" id="KW-1185">Reference proteome</keyword>
<dbReference type="PANTHER" id="PTHR42855:SF2">
    <property type="entry name" value="DRUG RESISTANCE ABC TRANSPORTER,ATP-BINDING PROTEIN"/>
    <property type="match status" value="1"/>
</dbReference>
<dbReference type="AlphaFoldDB" id="A0A841Q6T8"/>
<dbReference type="Pfam" id="PF12848">
    <property type="entry name" value="ABC_tran_Xtn"/>
    <property type="match status" value="1"/>
</dbReference>
<dbReference type="GO" id="GO:0005524">
    <property type="term" value="F:ATP binding"/>
    <property type="evidence" value="ECO:0007669"/>
    <property type="project" value="UniProtKB-KW"/>
</dbReference>
<name>A0A841Q6T8_9BACI</name>